<feature type="signal peptide" evidence="2">
    <location>
        <begin position="1"/>
        <end position="22"/>
    </location>
</feature>
<dbReference type="NCBIfam" id="TIGR02917">
    <property type="entry name" value="PEP_TPR_lipo"/>
    <property type="match status" value="1"/>
</dbReference>
<organism evidence="3 4">
    <name type="scientific">Catenovulum maritimum</name>
    <dbReference type="NCBI Taxonomy" id="1513271"/>
    <lineage>
        <taxon>Bacteria</taxon>
        <taxon>Pseudomonadati</taxon>
        <taxon>Pseudomonadota</taxon>
        <taxon>Gammaproteobacteria</taxon>
        <taxon>Alteromonadales</taxon>
        <taxon>Alteromonadaceae</taxon>
        <taxon>Catenovulum</taxon>
    </lineage>
</organism>
<feature type="repeat" description="TPR" evidence="1">
    <location>
        <begin position="127"/>
        <end position="160"/>
    </location>
</feature>
<dbReference type="InterPro" id="IPR011990">
    <property type="entry name" value="TPR-like_helical_dom_sf"/>
</dbReference>
<keyword evidence="2" id="KW-0732">Signal</keyword>
<comment type="caution">
    <text evidence="3">The sequence shown here is derived from an EMBL/GenBank/DDBJ whole genome shotgun (WGS) entry which is preliminary data.</text>
</comment>
<dbReference type="InterPro" id="IPR014266">
    <property type="entry name" value="PEP-CTERM_TPR_PrsT"/>
</dbReference>
<dbReference type="STRING" id="1513271.XM47_04695"/>
<name>A0A0J8GZW7_9ALTE</name>
<dbReference type="SUPFAM" id="SSF48452">
    <property type="entry name" value="TPR-like"/>
    <property type="match status" value="4"/>
</dbReference>
<keyword evidence="4" id="KW-1185">Reference proteome</keyword>
<protein>
    <recommendedName>
        <fullName evidence="5">PEP-CTERM system TPR-repeat protein PrsT</fullName>
    </recommendedName>
</protein>
<dbReference type="SMART" id="SM00028">
    <property type="entry name" value="TPR"/>
    <property type="match status" value="12"/>
</dbReference>
<sequence length="923" mass="103731">MFNKRPLAIALSATLFAAVAIAETSSEYYENALQFHHKGESKAAVIELKNALQQDYNNVSARILLGKIYLANGEAEAAVKEFSLVKASRVDLSLFAIEYGNALLSVADYTRIIKEIKPTRQDEQLDASIYVLRGNAYQKLGKKTLSKDAFEQAKKLVPFHEGAILSEISLLMDMQQFDKAQSELEAILLDSPNNAQAWFLLAEISKIKGDLKVAIAKYIKAIQLNPKHQIARHTLIEIYLQQSELNLAFEQVNQLKQIWPNDPLNDYYQAILLLRQNKNAEAHSILAELSDKISALDSKQVALNHQLSMINAISYFLLGQSENARSYINQLLLKNPYSLDLALMMAQIELDDGDYYAAQSLLDKWQANQVKNIRYYQVMGSALAKQKQYLRAETILNRGLSLYPNDVVLNRLLAVTYAHQGKQEQAIQKLKKLQSAGGVELLLGYIYLEEGMKQEALALARRLIDTNQEVSVSVKNFYAACLMSNSFIQEAKREFEQILQKEPGYKPAAINLARIYVLTKDTNSAKELLETLIELNGFDYSANELLVEIHLNEGSYFKANQRLEEALTKSSGDDISILKRLINTNLISNNFDAVEKYTELLNEKSPLNAFVIEARIKIDIDSGNLNSARRGAGVLYGLSLNNPEKLSRVLEYQVFIEDLEGAEKTLNRLVFLKAEPAQYADSQIQYLLRKAGSRAALKELHKKGNLLTDMHRLELEKSINLHSGNFSTALSLVESQIKKKNTDLLSKQKISLLRKLGQYNQALDYVTAIIQNNPKKMDYQSIKADILLEIGRNKDAVSILQRLLVNDPTNPRLLNNLASSLAEIDPNQALVYIERAKLSNESAILLDTFGWVLANLGKYEDALIQLRAAYLKAPRQADVNYHLAFVLNKLNRVNEAKSYLSKASQYNPSEGLKTKISALAGSI</sequence>
<dbReference type="Pfam" id="PF14559">
    <property type="entry name" value="TPR_19"/>
    <property type="match status" value="1"/>
</dbReference>
<accession>A0A0J8GZW7</accession>
<dbReference type="InterPro" id="IPR019734">
    <property type="entry name" value="TPR_rpt"/>
</dbReference>
<dbReference type="Proteomes" id="UP000037600">
    <property type="component" value="Unassembled WGS sequence"/>
</dbReference>
<proteinExistence type="predicted"/>
<evidence type="ECO:0000313" key="3">
    <source>
        <dbReference type="EMBL" id="KMT66293.1"/>
    </source>
</evidence>
<dbReference type="AlphaFoldDB" id="A0A0J8GZW7"/>
<keyword evidence="1" id="KW-0802">TPR repeat</keyword>
<gene>
    <name evidence="3" type="ORF">XM47_04695</name>
</gene>
<dbReference type="Pfam" id="PF13181">
    <property type="entry name" value="TPR_8"/>
    <property type="match status" value="3"/>
</dbReference>
<dbReference type="PROSITE" id="PS50005">
    <property type="entry name" value="TPR"/>
    <property type="match status" value="2"/>
</dbReference>
<feature type="repeat" description="TPR" evidence="1">
    <location>
        <begin position="195"/>
        <end position="228"/>
    </location>
</feature>
<evidence type="ECO:0000313" key="4">
    <source>
        <dbReference type="Proteomes" id="UP000037600"/>
    </source>
</evidence>
<feature type="chain" id="PRO_5005298885" description="PEP-CTERM system TPR-repeat protein PrsT" evidence="2">
    <location>
        <begin position="23"/>
        <end position="923"/>
    </location>
</feature>
<evidence type="ECO:0008006" key="5">
    <source>
        <dbReference type="Google" id="ProtNLM"/>
    </source>
</evidence>
<dbReference type="Pfam" id="PF13432">
    <property type="entry name" value="TPR_16"/>
    <property type="match status" value="2"/>
</dbReference>
<evidence type="ECO:0000256" key="1">
    <source>
        <dbReference type="PROSITE-ProRule" id="PRU00339"/>
    </source>
</evidence>
<dbReference type="PANTHER" id="PTHR12558:SF13">
    <property type="entry name" value="CELL DIVISION CYCLE PROTEIN 27 HOMOLOG"/>
    <property type="match status" value="1"/>
</dbReference>
<dbReference type="OrthoDB" id="6110507at2"/>
<dbReference type="Gene3D" id="1.25.40.10">
    <property type="entry name" value="Tetratricopeptide repeat domain"/>
    <property type="match status" value="5"/>
</dbReference>
<reference evidence="3 4" key="1">
    <citation type="submission" date="2015-04" db="EMBL/GenBank/DDBJ databases">
        <title>Draft Genome Sequence of the Novel Agar-Digesting Marine Bacterium Q1.</title>
        <authorList>
            <person name="Li Y."/>
            <person name="Li D."/>
            <person name="Chen G."/>
            <person name="Du Z."/>
        </authorList>
    </citation>
    <scope>NUCLEOTIDE SEQUENCE [LARGE SCALE GENOMIC DNA]</scope>
    <source>
        <strain evidence="3 4">Q1</strain>
    </source>
</reference>
<dbReference type="RefSeq" id="WP_048690296.1">
    <property type="nucleotide sequence ID" value="NZ_KQ130484.1"/>
</dbReference>
<dbReference type="PANTHER" id="PTHR12558">
    <property type="entry name" value="CELL DIVISION CYCLE 16,23,27"/>
    <property type="match status" value="1"/>
</dbReference>
<dbReference type="EMBL" id="LAZL01000005">
    <property type="protein sequence ID" value="KMT66293.1"/>
    <property type="molecule type" value="Genomic_DNA"/>
</dbReference>
<evidence type="ECO:0000256" key="2">
    <source>
        <dbReference type="SAM" id="SignalP"/>
    </source>
</evidence>